<evidence type="ECO:0000256" key="2">
    <source>
        <dbReference type="ARBA" id="ARBA00023277"/>
    </source>
</evidence>
<gene>
    <name evidence="3 5" type="primary">murQ</name>
    <name evidence="5" type="ORF">OS242_02385</name>
</gene>
<reference evidence="5 6" key="1">
    <citation type="submission" date="2022-11" db="EMBL/GenBank/DDBJ databases">
        <title>Study of microbial diversity in lake waters.</title>
        <authorList>
            <person name="Zhang J."/>
        </authorList>
    </citation>
    <scope>NUCLEOTIDE SEQUENCE [LARGE SCALE GENOMIC DNA]</scope>
    <source>
        <strain evidence="5 6">DT12</strain>
    </source>
</reference>
<dbReference type="EMBL" id="JAPMLT010000001">
    <property type="protein sequence ID" value="MCX7568820.1"/>
    <property type="molecule type" value="Genomic_DNA"/>
</dbReference>
<dbReference type="NCBIfam" id="TIGR00274">
    <property type="entry name" value="N-acetylmuramic acid 6-phosphate etherase"/>
    <property type="match status" value="1"/>
</dbReference>
<dbReference type="GO" id="GO:0016829">
    <property type="term" value="F:lyase activity"/>
    <property type="evidence" value="ECO:0007669"/>
    <property type="project" value="UniProtKB-KW"/>
</dbReference>
<comment type="similarity">
    <text evidence="3">Belongs to the GCKR-like family. MurNAc-6-P etherase subfamily.</text>
</comment>
<feature type="active site" description="Proton donor" evidence="3">
    <location>
        <position position="84"/>
    </location>
</feature>
<dbReference type="Pfam" id="PF22645">
    <property type="entry name" value="GKRP_SIS_N"/>
    <property type="match status" value="1"/>
</dbReference>
<accession>A0ABT3WVW4</accession>
<feature type="domain" description="SIS" evidence="4">
    <location>
        <begin position="56"/>
        <end position="219"/>
    </location>
</feature>
<keyword evidence="2 3" id="KW-0119">Carbohydrate metabolism</keyword>
<sequence length="299" mass="30814">MDSIAKLATEQTNDRSATLDQMSALEIVTLMNEEDRTVADAVQRALPAVSEAVERIVSSLSQGGRLFYVGAGTSGRLGVLDASECPPTFGTEPEMVQALHAGGEAALVNAVEGAEDDFAAGAADLKAAGLQAGDVVVGIAASGRTPYVAGALTYARELGAATVAMSCNAPAEISRLADTAIEVVTGPEVLMGSTRLKAGTAQKMVLNMISTATMVRLGKAYRNLMIDVKPTNVKLVDRACRILVQAANVEYEAASAALTLSGNRVKVALVMLKTGLSAEEAAQRLDEADGFAGRAVGEA</sequence>
<dbReference type="Gene3D" id="1.10.8.1080">
    <property type="match status" value="1"/>
</dbReference>
<dbReference type="InterPro" id="IPR005488">
    <property type="entry name" value="Etherase_MurQ"/>
</dbReference>
<evidence type="ECO:0000256" key="3">
    <source>
        <dbReference type="HAMAP-Rule" id="MF_00068"/>
    </source>
</evidence>
<dbReference type="Proteomes" id="UP001208017">
    <property type="component" value="Unassembled WGS sequence"/>
</dbReference>
<dbReference type="Gene3D" id="3.40.50.10490">
    <property type="entry name" value="Glucose-6-phosphate isomerase like protein, domain 1"/>
    <property type="match status" value="1"/>
</dbReference>
<feature type="active site" evidence="3">
    <location>
        <position position="115"/>
    </location>
</feature>
<dbReference type="NCBIfam" id="NF003915">
    <property type="entry name" value="PRK05441.1"/>
    <property type="match status" value="1"/>
</dbReference>
<comment type="miscellaneous">
    <text evidence="3">A lyase-type mechanism (elimination/hydration) is suggested for the cleavage of the lactyl ether bond of MurNAc 6-phosphate, with the formation of an alpha,beta-unsaturated aldehyde intermediate with (E)-stereochemistry, followed by the syn addition of water to give product.</text>
</comment>
<comment type="pathway">
    <text evidence="3">Amino-sugar metabolism; N-acetylmuramate degradation.</text>
</comment>
<keyword evidence="6" id="KW-1185">Reference proteome</keyword>
<dbReference type="SUPFAM" id="SSF53697">
    <property type="entry name" value="SIS domain"/>
    <property type="match status" value="1"/>
</dbReference>
<dbReference type="PROSITE" id="PS01272">
    <property type="entry name" value="GCKR"/>
    <property type="match status" value="1"/>
</dbReference>
<comment type="function">
    <text evidence="3">Specifically catalyzes the cleavage of the D-lactyl ether substituent of MurNAc 6-phosphate, producing GlcNAc 6-phosphate and D-lactate.</text>
</comment>
<name>A0ABT3WVW4_9BACL</name>
<dbReference type="InterPro" id="IPR040190">
    <property type="entry name" value="MURQ/GCKR"/>
</dbReference>
<comment type="catalytic activity">
    <reaction evidence="3">
        <text>N-acetyl-D-muramate 6-phosphate + H2O = N-acetyl-D-glucosamine 6-phosphate + (R)-lactate</text>
        <dbReference type="Rhea" id="RHEA:26410"/>
        <dbReference type="ChEBI" id="CHEBI:15377"/>
        <dbReference type="ChEBI" id="CHEBI:16004"/>
        <dbReference type="ChEBI" id="CHEBI:57513"/>
        <dbReference type="ChEBI" id="CHEBI:58722"/>
        <dbReference type="EC" id="4.2.1.126"/>
    </reaction>
</comment>
<dbReference type="InterPro" id="IPR046348">
    <property type="entry name" value="SIS_dom_sf"/>
</dbReference>
<comment type="caution">
    <text evidence="5">The sequence shown here is derived from an EMBL/GenBank/DDBJ whole genome shotgun (WGS) entry which is preliminary data.</text>
</comment>
<keyword evidence="1 3" id="KW-0456">Lyase</keyword>
<dbReference type="PROSITE" id="PS51464">
    <property type="entry name" value="SIS"/>
    <property type="match status" value="1"/>
</dbReference>
<dbReference type="PANTHER" id="PTHR10088:SF4">
    <property type="entry name" value="GLUCOKINASE REGULATORY PROTEIN"/>
    <property type="match status" value="1"/>
</dbReference>
<evidence type="ECO:0000313" key="6">
    <source>
        <dbReference type="Proteomes" id="UP001208017"/>
    </source>
</evidence>
<dbReference type="HAMAP" id="MF_00068">
    <property type="entry name" value="MurQ"/>
    <property type="match status" value="1"/>
</dbReference>
<dbReference type="InterPro" id="IPR001347">
    <property type="entry name" value="SIS_dom"/>
</dbReference>
<evidence type="ECO:0000313" key="5">
    <source>
        <dbReference type="EMBL" id="MCX7568820.1"/>
    </source>
</evidence>
<dbReference type="PANTHER" id="PTHR10088">
    <property type="entry name" value="GLUCOKINASE REGULATORY PROTEIN"/>
    <property type="match status" value="1"/>
</dbReference>
<protein>
    <recommendedName>
        <fullName evidence="3">N-acetylmuramic acid 6-phosphate etherase</fullName>
        <shortName evidence="3">MurNAc-6-P etherase</shortName>
        <ecNumber evidence="3">4.2.1.126</ecNumber>
    </recommendedName>
    <alternativeName>
        <fullName evidence="3">N-acetylmuramic acid 6-phosphate hydrolase</fullName>
    </alternativeName>
    <alternativeName>
        <fullName evidence="3">N-acetylmuramic acid 6-phosphate lyase</fullName>
    </alternativeName>
</protein>
<dbReference type="NCBIfam" id="NF009222">
    <property type="entry name" value="PRK12570.1"/>
    <property type="match status" value="1"/>
</dbReference>
<dbReference type="CDD" id="cd05007">
    <property type="entry name" value="SIS_Etherase"/>
    <property type="match status" value="1"/>
</dbReference>
<evidence type="ECO:0000256" key="1">
    <source>
        <dbReference type="ARBA" id="ARBA00023239"/>
    </source>
</evidence>
<dbReference type="RefSeq" id="WP_267150057.1">
    <property type="nucleotide sequence ID" value="NZ_JAPMLT010000001.1"/>
</dbReference>
<comment type="subunit">
    <text evidence="3">Homodimer.</text>
</comment>
<proteinExistence type="inferred from homology"/>
<organism evidence="5 6">
    <name type="scientific">Tumebacillus lacus</name>
    <dbReference type="NCBI Taxonomy" id="2995335"/>
    <lineage>
        <taxon>Bacteria</taxon>
        <taxon>Bacillati</taxon>
        <taxon>Bacillota</taxon>
        <taxon>Bacilli</taxon>
        <taxon>Bacillales</taxon>
        <taxon>Alicyclobacillaceae</taxon>
        <taxon>Tumebacillus</taxon>
    </lineage>
</organism>
<dbReference type="InterPro" id="IPR005486">
    <property type="entry name" value="Glucokinase_regulatory_CS"/>
</dbReference>
<evidence type="ECO:0000259" key="4">
    <source>
        <dbReference type="PROSITE" id="PS51464"/>
    </source>
</evidence>
<dbReference type="EC" id="4.2.1.126" evidence="3"/>